<dbReference type="GO" id="GO:0000938">
    <property type="term" value="C:GARP complex"/>
    <property type="evidence" value="ECO:0007669"/>
    <property type="project" value="UniProtKB-UniRule"/>
</dbReference>
<comment type="function">
    <text evidence="4">Acts as component of the GARP complex that is involved in retrograde transport from early and late endosomes to the trans-Golgi network (TGN).</text>
</comment>
<comment type="similarity">
    <text evidence="1 4">Belongs to the VPS51 family.</text>
</comment>
<dbReference type="AlphaFoldDB" id="A0A1B6GXN5"/>
<dbReference type="GO" id="GO:0005829">
    <property type="term" value="C:cytosol"/>
    <property type="evidence" value="ECO:0007669"/>
    <property type="project" value="GOC"/>
</dbReference>
<proteinExistence type="inferred from homology"/>
<keyword evidence="4" id="KW-0333">Golgi apparatus</keyword>
<evidence type="ECO:0000256" key="3">
    <source>
        <dbReference type="ARBA" id="ARBA00023054"/>
    </source>
</evidence>
<evidence type="ECO:0000256" key="4">
    <source>
        <dbReference type="RuleBase" id="RU368010"/>
    </source>
</evidence>
<dbReference type="GO" id="GO:0007030">
    <property type="term" value="P:Golgi organization"/>
    <property type="evidence" value="ECO:0007669"/>
    <property type="project" value="UniProtKB-UniRule"/>
</dbReference>
<dbReference type="EMBL" id="GECZ01002590">
    <property type="protein sequence ID" value="JAS67179.1"/>
    <property type="molecule type" value="Transcribed_RNA"/>
</dbReference>
<evidence type="ECO:0000256" key="2">
    <source>
        <dbReference type="ARBA" id="ARBA00016122"/>
    </source>
</evidence>
<dbReference type="SUPFAM" id="SSF74788">
    <property type="entry name" value="Cullin repeat-like"/>
    <property type="match status" value="1"/>
</dbReference>
<keyword evidence="3" id="KW-0175">Coiled coil</keyword>
<dbReference type="InterPro" id="IPR016159">
    <property type="entry name" value="Cullin_repeat-like_dom_sf"/>
</dbReference>
<dbReference type="PANTHER" id="PTHR15954">
    <property type="entry name" value="VACUOLAR PROTEIN SORTING-ASSOCIATED PROTEIN 51 HOMOLOG"/>
    <property type="match status" value="1"/>
</dbReference>
<dbReference type="GO" id="GO:0015031">
    <property type="term" value="P:protein transport"/>
    <property type="evidence" value="ECO:0007669"/>
    <property type="project" value="UniProtKB-UniRule"/>
</dbReference>
<dbReference type="GO" id="GO:0042147">
    <property type="term" value="P:retrograde transport, endosome to Golgi"/>
    <property type="evidence" value="ECO:0007669"/>
    <property type="project" value="UniProtKB-UniRule"/>
</dbReference>
<dbReference type="GO" id="GO:0007041">
    <property type="term" value="P:lysosomal transport"/>
    <property type="evidence" value="ECO:0007669"/>
    <property type="project" value="TreeGrafter"/>
</dbReference>
<protein>
    <recommendedName>
        <fullName evidence="2 4">Vacuolar protein sorting-associated protein 51 homolog</fullName>
    </recommendedName>
</protein>
<dbReference type="GO" id="GO:0006869">
    <property type="term" value="P:lipid transport"/>
    <property type="evidence" value="ECO:0007669"/>
    <property type="project" value="UniProtKB-UniRule"/>
</dbReference>
<comment type="subcellular location">
    <subcellularLocation>
        <location evidence="4">Golgi apparatus</location>
        <location evidence="4">trans-Golgi network</location>
    </subcellularLocation>
</comment>
<organism evidence="5">
    <name type="scientific">Cuerna arida</name>
    <dbReference type="NCBI Taxonomy" id="1464854"/>
    <lineage>
        <taxon>Eukaryota</taxon>
        <taxon>Metazoa</taxon>
        <taxon>Ecdysozoa</taxon>
        <taxon>Arthropoda</taxon>
        <taxon>Hexapoda</taxon>
        <taxon>Insecta</taxon>
        <taxon>Pterygota</taxon>
        <taxon>Neoptera</taxon>
        <taxon>Paraneoptera</taxon>
        <taxon>Hemiptera</taxon>
        <taxon>Auchenorrhyncha</taxon>
        <taxon>Membracoidea</taxon>
        <taxon>Cicadellidae</taxon>
        <taxon>Cicadellinae</taxon>
        <taxon>Proconiini</taxon>
        <taxon>Cuerna</taxon>
    </lineage>
</organism>
<keyword evidence="4" id="KW-0813">Transport</keyword>
<accession>A0A1B6GXN5</accession>
<dbReference type="GO" id="GO:0032456">
    <property type="term" value="P:endocytic recycling"/>
    <property type="evidence" value="ECO:0007669"/>
    <property type="project" value="TreeGrafter"/>
</dbReference>
<dbReference type="Pfam" id="PF08700">
    <property type="entry name" value="VPS51_Exo84_N"/>
    <property type="match status" value="1"/>
</dbReference>
<dbReference type="PANTHER" id="PTHR15954:SF4">
    <property type="entry name" value="VACUOLAR PROTEIN SORTING-ASSOCIATED PROTEIN 51 HOMOLOG"/>
    <property type="match status" value="1"/>
</dbReference>
<dbReference type="GO" id="GO:0048193">
    <property type="term" value="P:Golgi vesicle transport"/>
    <property type="evidence" value="ECO:0007669"/>
    <property type="project" value="TreeGrafter"/>
</dbReference>
<keyword evidence="4" id="KW-0653">Protein transport</keyword>
<dbReference type="InterPro" id="IPR014812">
    <property type="entry name" value="Vps51"/>
</dbReference>
<keyword evidence="4" id="KW-0445">Lipid transport</keyword>
<evidence type="ECO:0000313" key="5">
    <source>
        <dbReference type="EMBL" id="JAS67179.1"/>
    </source>
</evidence>
<evidence type="ECO:0000256" key="1">
    <source>
        <dbReference type="ARBA" id="ARBA00006080"/>
    </source>
</evidence>
<reference evidence="5" key="1">
    <citation type="submission" date="2015-11" db="EMBL/GenBank/DDBJ databases">
        <title>De novo transcriptome assembly of four potential Pierce s Disease insect vectors from Arizona vineyards.</title>
        <authorList>
            <person name="Tassone E.E."/>
        </authorList>
    </citation>
    <scope>NUCLEOTIDE SEQUENCE</scope>
</reference>
<dbReference type="GO" id="GO:0016020">
    <property type="term" value="C:membrane"/>
    <property type="evidence" value="ECO:0007669"/>
    <property type="project" value="TreeGrafter"/>
</dbReference>
<comment type="subunit">
    <text evidence="4">Component of the Golgi-associated retrograde protein (GARP) complex.</text>
</comment>
<dbReference type="GO" id="GO:1990745">
    <property type="term" value="C:EARP complex"/>
    <property type="evidence" value="ECO:0007669"/>
    <property type="project" value="TreeGrafter"/>
</dbReference>
<sequence>MAEKEEETKGKINLNPFDLDGQQFHPDMYMQKLLKECSLQQIMDHETEIVRDTLTLHSDMQTLVYENYNKFISATDTVRKMKSDFKKMEDEMDLLAKNMDSITSFSELISSTLQDSRQQIARLSGIHSLLKRLQFLFKLPTKLKALMEEANYAQAVQDYLHTQRVLEQYGNLESFQGIQQECEDILAQLKERLRAQFKSKDATAKELAESVDLLLQLDEPAEALCTEFLTHAEIRLRDQLALMRDTPCQDLIEFVDLGSNGFLSDLCFVVTSYNDMFINRPACCDTQAAGKLNNFVFDNMHQYFDLVQGRIESQQDGGDSGILVRALDRFYRRLSAVNSLFPDDDFVNSGMEIVMRSARRQCRAHLHTLKAQLTDSLSHVRQALAAPRLLTHTMPGDTPVNSSLSTELVTQLVLANVEKVKGVLQDLLVFTQPDLVFAAKPKFLEAFCVDSVREGLVVGFIHHLTATARSFCSHTVPSLPLLLVLSKTCLEFEATNIQYLLGVTDEWFSTDTQLGALLTTEQEMCAGMRLAAQELLNHYVRMQGLAISQMLRKSVETRDWLHSLEPRTVRAVMKRVMEEMATVDSQVGLLFEEGSQTEHSSDSSHKTQSRLHRSTASNWSSHSLAASHIHKLFSERIEIFAPVQFSKVSILTGVIKISLKTLLECIRLRTFSRYGLQQIQVDSHYLQLYLWRYVADENLIQCLLDEILSSAVHRCLDPVLMEPSVVDIICERG</sequence>
<gene>
    <name evidence="5" type="ORF">g.16455</name>
</gene>
<name>A0A1B6GXN5_9HEMI</name>